<name>A0A0H2XUB7_BURO1</name>
<dbReference type="AlphaFoldDB" id="A0A0H2XUB7"/>
<reference evidence="1" key="1">
    <citation type="submission" date="2006-05" db="EMBL/GenBank/DDBJ databases">
        <title>Complete sequence of chromosome 1 of Burkholderia cenocepacia AU 1054.</title>
        <authorList>
            <consortium name="US DOE Joint Genome Institute"/>
            <person name="Copeland A."/>
            <person name="Lucas S."/>
            <person name="Lapidus A."/>
            <person name="Barry K."/>
            <person name="Detter J.C."/>
            <person name="Glavina del Rio T."/>
            <person name="Hammon N."/>
            <person name="Israni S."/>
            <person name="Dalin E."/>
            <person name="Tice H."/>
            <person name="Pitluck S."/>
            <person name="Chain P."/>
            <person name="Malfatti S."/>
            <person name="Shin M."/>
            <person name="Vergez L."/>
            <person name="Schmutz J."/>
            <person name="Larimer F."/>
            <person name="Land M."/>
            <person name="Hauser L."/>
            <person name="Kyrpides N."/>
            <person name="Lykidis A."/>
            <person name="LiPuma J.J."/>
            <person name="Konstantinidis K."/>
            <person name="Tiedje J.M."/>
            <person name="Richardson P."/>
        </authorList>
    </citation>
    <scope>NUCLEOTIDE SEQUENCE [LARGE SCALE GENOMIC DNA]</scope>
    <source>
        <strain evidence="1">AU 1054</strain>
    </source>
</reference>
<gene>
    <name evidence="1" type="ordered locus">Bcen_2892</name>
</gene>
<evidence type="ECO:0000313" key="1">
    <source>
        <dbReference type="EMBL" id="ABF77788.1"/>
    </source>
</evidence>
<accession>A0A0H2XUB7</accession>
<protein>
    <submittedName>
        <fullName evidence="1">Uncharacterized protein</fullName>
    </submittedName>
</protein>
<sequence>MSDPGGYRNHPTMAQVMYLGIEGVLFAHRPADIRPRCCQHQPPRVTPLPLLPAISRLLAGLPNVCVVINSRWICDVGYRNLLSLLPDEIARTTIGATMPGNRSHRRSTTASRIDILRADIRRRCPARLAIVDASPYAVPYEYLAQAVHVTKAMGTREIAEIVDRIVQLLDAGVAAIDEDSDFLA</sequence>
<organism evidence="1">
    <name type="scientific">Burkholderia orbicola (strain AU 1054)</name>
    <dbReference type="NCBI Taxonomy" id="331271"/>
    <lineage>
        <taxon>Bacteria</taxon>
        <taxon>Pseudomonadati</taxon>
        <taxon>Pseudomonadota</taxon>
        <taxon>Betaproteobacteria</taxon>
        <taxon>Burkholderiales</taxon>
        <taxon>Burkholderiaceae</taxon>
        <taxon>Burkholderia</taxon>
        <taxon>Burkholderia cepacia complex</taxon>
        <taxon>Burkholderia orbicola</taxon>
    </lineage>
</organism>
<proteinExistence type="predicted"/>
<dbReference type="EMBL" id="CP000378">
    <property type="protein sequence ID" value="ABF77788.1"/>
    <property type="molecule type" value="Genomic_DNA"/>
</dbReference>
<dbReference type="HOGENOM" id="CLU_1567762_0_0_4"/>